<evidence type="ECO:0000313" key="3">
    <source>
        <dbReference type="Proteomes" id="UP001501578"/>
    </source>
</evidence>
<dbReference type="InterPro" id="IPR043129">
    <property type="entry name" value="ATPase_NBD"/>
</dbReference>
<dbReference type="SUPFAM" id="SSF53067">
    <property type="entry name" value="Actin-like ATPase domain"/>
    <property type="match status" value="1"/>
</dbReference>
<evidence type="ECO:0000313" key="2">
    <source>
        <dbReference type="EMBL" id="GAA0913610.1"/>
    </source>
</evidence>
<dbReference type="InterPro" id="IPR000600">
    <property type="entry name" value="ROK"/>
</dbReference>
<dbReference type="RefSeq" id="WP_343948081.1">
    <property type="nucleotide sequence ID" value="NZ_BAAAHQ010000001.1"/>
</dbReference>
<reference evidence="3" key="1">
    <citation type="journal article" date="2019" name="Int. J. Syst. Evol. Microbiol.">
        <title>The Global Catalogue of Microorganisms (GCM) 10K type strain sequencing project: providing services to taxonomists for standard genome sequencing and annotation.</title>
        <authorList>
            <consortium name="The Broad Institute Genomics Platform"/>
            <consortium name="The Broad Institute Genome Sequencing Center for Infectious Disease"/>
            <person name="Wu L."/>
            <person name="Ma J."/>
        </authorList>
    </citation>
    <scope>NUCLEOTIDE SEQUENCE [LARGE SCALE GENOMIC DNA]</scope>
    <source>
        <strain evidence="3">JCM 11136</strain>
    </source>
</reference>
<dbReference type="Pfam" id="PF00480">
    <property type="entry name" value="ROK"/>
    <property type="match status" value="1"/>
</dbReference>
<evidence type="ECO:0000256" key="1">
    <source>
        <dbReference type="ARBA" id="ARBA00006479"/>
    </source>
</evidence>
<dbReference type="PANTHER" id="PTHR18964:SF149">
    <property type="entry name" value="BIFUNCTIONAL UDP-N-ACETYLGLUCOSAMINE 2-EPIMERASE_N-ACETYLMANNOSAMINE KINASE"/>
    <property type="match status" value="1"/>
</dbReference>
<proteinExistence type="inferred from homology"/>
<gene>
    <name evidence="2" type="ORF">GCM10009560_05970</name>
</gene>
<organism evidence="2 3">
    <name type="scientific">Nonomuraea longicatena</name>
    <dbReference type="NCBI Taxonomy" id="83682"/>
    <lineage>
        <taxon>Bacteria</taxon>
        <taxon>Bacillati</taxon>
        <taxon>Actinomycetota</taxon>
        <taxon>Actinomycetes</taxon>
        <taxon>Streptosporangiales</taxon>
        <taxon>Streptosporangiaceae</taxon>
        <taxon>Nonomuraea</taxon>
    </lineage>
</organism>
<protein>
    <submittedName>
        <fullName evidence="2">ROK family protein</fullName>
    </submittedName>
</protein>
<name>A0ABP3Z5X5_9ACTN</name>
<dbReference type="PANTHER" id="PTHR18964">
    <property type="entry name" value="ROK (REPRESSOR, ORF, KINASE) FAMILY"/>
    <property type="match status" value="1"/>
</dbReference>
<dbReference type="EMBL" id="BAAAHQ010000001">
    <property type="protein sequence ID" value="GAA0913610.1"/>
    <property type="molecule type" value="Genomic_DNA"/>
</dbReference>
<accession>A0ABP3Z5X5</accession>
<keyword evidence="3" id="KW-1185">Reference proteome</keyword>
<comment type="caution">
    <text evidence="2">The sequence shown here is derived from an EMBL/GenBank/DDBJ whole genome shotgun (WGS) entry which is preliminary data.</text>
</comment>
<dbReference type="Gene3D" id="3.30.420.40">
    <property type="match status" value="2"/>
</dbReference>
<comment type="similarity">
    <text evidence="1">Belongs to the ROK (NagC/XylR) family.</text>
</comment>
<sequence>MAECVIAVDVGGTTMKGGLVSRSGRVLRYERRPTPRGEGAERVVAAVADFVDDLAAPGAHTPLAVGLAVPGLVTPERAVFSAAFGWRDVPARAFTRADLPVALGHDVRAAGAAELAYGPARTAEHVLYLPVGTGIAGALVLSGSLYGGASGWAGQIGHIPVHPDGLPCGCGQRGCLGLYASASAIAAACGEKSAADVVTRVRAGDPEAERVWARAVEALALALTTYTLLLHPTLIVIGGGLSLAGEDLLGPLRSRLTALLPLPEPPEVEVSALGVDAGLLGAALQGWRAR</sequence>
<dbReference type="Proteomes" id="UP001501578">
    <property type="component" value="Unassembled WGS sequence"/>
</dbReference>